<dbReference type="EMBL" id="JBHTJL010000003">
    <property type="protein sequence ID" value="MFD1061875.1"/>
    <property type="molecule type" value="Genomic_DNA"/>
</dbReference>
<evidence type="ECO:0000259" key="2">
    <source>
        <dbReference type="Pfam" id="PF03703"/>
    </source>
</evidence>
<feature type="transmembrane region" description="Helical" evidence="1">
    <location>
        <begin position="27"/>
        <end position="49"/>
    </location>
</feature>
<sequence length="171" mass="19565">MFSNSQIDIDSLPKFQDVQLQPISSKYIYILFFNLIFTYGIVLITLISIKYIFNQNFLGNYFWFAIAGILLLIGIQAIFMYLNFKTRKYGLREKDIIYSAGFITNKTTTLPFNRVQHIEISRSFLSRKLGLSTLKIYSAGESGGDISIAGLPKSVAENKYAFLIDILNERV</sequence>
<dbReference type="Proteomes" id="UP001597013">
    <property type="component" value="Unassembled WGS sequence"/>
</dbReference>
<reference evidence="4" key="1">
    <citation type="journal article" date="2019" name="Int. J. Syst. Evol. Microbiol.">
        <title>The Global Catalogue of Microorganisms (GCM) 10K type strain sequencing project: providing services to taxonomists for standard genome sequencing and annotation.</title>
        <authorList>
            <consortium name="The Broad Institute Genomics Platform"/>
            <consortium name="The Broad Institute Genome Sequencing Center for Infectious Disease"/>
            <person name="Wu L."/>
            <person name="Ma J."/>
        </authorList>
    </citation>
    <scope>NUCLEOTIDE SEQUENCE [LARGE SCALE GENOMIC DNA]</scope>
    <source>
        <strain evidence="4">CCUG 62215</strain>
    </source>
</reference>
<keyword evidence="1" id="KW-0812">Transmembrane</keyword>
<proteinExistence type="predicted"/>
<accession>A0ABW3N5H3</accession>
<keyword evidence="4" id="KW-1185">Reference proteome</keyword>
<keyword evidence="1" id="KW-1133">Transmembrane helix</keyword>
<keyword evidence="1" id="KW-0472">Membrane</keyword>
<comment type="caution">
    <text evidence="3">The sequence shown here is derived from an EMBL/GenBank/DDBJ whole genome shotgun (WGS) entry which is preliminary data.</text>
</comment>
<organism evidence="3 4">
    <name type="scientific">Winogradskyella litorisediminis</name>
    <dbReference type="NCBI Taxonomy" id="1156618"/>
    <lineage>
        <taxon>Bacteria</taxon>
        <taxon>Pseudomonadati</taxon>
        <taxon>Bacteroidota</taxon>
        <taxon>Flavobacteriia</taxon>
        <taxon>Flavobacteriales</taxon>
        <taxon>Flavobacteriaceae</taxon>
        <taxon>Winogradskyella</taxon>
    </lineage>
</organism>
<protein>
    <submittedName>
        <fullName evidence="3">PH domain-containing protein</fullName>
    </submittedName>
</protein>
<dbReference type="Pfam" id="PF03703">
    <property type="entry name" value="bPH_2"/>
    <property type="match status" value="1"/>
</dbReference>
<evidence type="ECO:0000313" key="3">
    <source>
        <dbReference type="EMBL" id="MFD1061875.1"/>
    </source>
</evidence>
<dbReference type="PANTHER" id="PTHR34473">
    <property type="entry name" value="UPF0699 TRANSMEMBRANE PROTEIN YDBS"/>
    <property type="match status" value="1"/>
</dbReference>
<name>A0ABW3N5H3_9FLAO</name>
<evidence type="ECO:0000256" key="1">
    <source>
        <dbReference type="SAM" id="Phobius"/>
    </source>
</evidence>
<evidence type="ECO:0000313" key="4">
    <source>
        <dbReference type="Proteomes" id="UP001597013"/>
    </source>
</evidence>
<feature type="domain" description="YdbS-like PH" evidence="2">
    <location>
        <begin position="85"/>
        <end position="157"/>
    </location>
</feature>
<dbReference type="InterPro" id="IPR005182">
    <property type="entry name" value="YdbS-like_PH"/>
</dbReference>
<dbReference type="RefSeq" id="WP_386127193.1">
    <property type="nucleotide sequence ID" value="NZ_JBHTJL010000003.1"/>
</dbReference>
<gene>
    <name evidence="3" type="ORF">ACFQ1Q_01355</name>
</gene>
<dbReference type="PANTHER" id="PTHR34473:SF3">
    <property type="entry name" value="TRANSMEMBRANE PROTEIN-RELATED"/>
    <property type="match status" value="1"/>
</dbReference>
<feature type="transmembrane region" description="Helical" evidence="1">
    <location>
        <begin position="61"/>
        <end position="84"/>
    </location>
</feature>